<dbReference type="Proteomes" id="UP000772618">
    <property type="component" value="Unassembled WGS sequence"/>
</dbReference>
<dbReference type="InterPro" id="IPR046470">
    <property type="entry name" value="SAM_HAT_C"/>
</dbReference>
<name>A0ABS5VP17_9BACT</name>
<evidence type="ECO:0000313" key="5">
    <source>
        <dbReference type="EMBL" id="MBT1702529.1"/>
    </source>
</evidence>
<dbReference type="InterPro" id="IPR023227">
    <property type="entry name" value="SAM_OH_AdoTrfase_C_sf"/>
</dbReference>
<comment type="caution">
    <text evidence="5">The sequence shown here is derived from an EMBL/GenBank/DDBJ whole genome shotgun (WGS) entry which is preliminary data.</text>
</comment>
<dbReference type="PANTHER" id="PTHR35092">
    <property type="entry name" value="CHLORINASE MJ1651"/>
    <property type="match status" value="1"/>
</dbReference>
<dbReference type="InterPro" id="IPR046469">
    <property type="entry name" value="SAM_HAT_N"/>
</dbReference>
<dbReference type="EMBL" id="JAHESD010000006">
    <property type="protein sequence ID" value="MBT1702529.1"/>
    <property type="molecule type" value="Genomic_DNA"/>
</dbReference>
<comment type="similarity">
    <text evidence="2">Belongs to the SAM hydrolase / SAM-dependent halogenase family.</text>
</comment>
<dbReference type="InterPro" id="IPR023228">
    <property type="entry name" value="SAM_OH_AdoTrfase_N_sf"/>
</dbReference>
<dbReference type="PIRSF" id="PIRSF006779">
    <property type="entry name" value="UCP006779"/>
    <property type="match status" value="1"/>
</dbReference>
<dbReference type="Pfam" id="PF20257">
    <property type="entry name" value="SAM_HAT_C"/>
    <property type="match status" value="1"/>
</dbReference>
<dbReference type="PANTHER" id="PTHR35092:SF1">
    <property type="entry name" value="CHLORINASE MJ1651"/>
    <property type="match status" value="1"/>
</dbReference>
<keyword evidence="6" id="KW-1185">Reference proteome</keyword>
<proteinExistence type="inferred from homology"/>
<sequence length="257" mass="27973">MAIVTLLTDSGESDHYVASIKGRIISSNPEIRIIDISHKIQPCDIGHAAFVLRSVFKDFPKGTVHLIGVDATGNKGDVFVALALEDHFFVGPDNGFFGLLSEQLPAQIIQLGADNAKATTFPEREVFAAAAAKLANGTPLTELGNPLPAVKRLIDRQVKATKKQITGNVIRVDNFGNLITNIPKVAFDVLSKNKAFTIQFGGEKFRRIHTGYNQTEEGECFILFNSLDLLEIGIYKGNASELLGLAYDSVVNIIFED</sequence>
<feature type="domain" description="S-adenosyl-l-methionine hydroxide adenosyltransferase C-terminal" evidence="4">
    <location>
        <begin position="167"/>
        <end position="251"/>
    </location>
</feature>
<accession>A0ABS5VP17</accession>
<keyword evidence="1" id="KW-0949">S-adenosyl-L-methionine</keyword>
<dbReference type="Pfam" id="PF01887">
    <property type="entry name" value="SAM_HAT_N"/>
    <property type="match status" value="1"/>
</dbReference>
<dbReference type="Gene3D" id="2.40.30.90">
    <property type="entry name" value="Bacterial fluorinating enzyme like"/>
    <property type="match status" value="1"/>
</dbReference>
<organism evidence="5 6">
    <name type="scientific">Chryseosolibacter indicus</name>
    <dbReference type="NCBI Taxonomy" id="2782351"/>
    <lineage>
        <taxon>Bacteria</taxon>
        <taxon>Pseudomonadati</taxon>
        <taxon>Bacteroidota</taxon>
        <taxon>Cytophagia</taxon>
        <taxon>Cytophagales</taxon>
        <taxon>Chryseotaleaceae</taxon>
        <taxon>Chryseosolibacter</taxon>
    </lineage>
</organism>
<evidence type="ECO:0000256" key="1">
    <source>
        <dbReference type="ARBA" id="ARBA00022691"/>
    </source>
</evidence>
<dbReference type="RefSeq" id="WP_254152497.1">
    <property type="nucleotide sequence ID" value="NZ_JAHESD010000006.1"/>
</dbReference>
<protein>
    <submittedName>
        <fullName evidence="5">SAM-dependent chlorinase/fluorinase</fullName>
    </submittedName>
</protein>
<dbReference type="Gene3D" id="3.40.50.10790">
    <property type="entry name" value="S-adenosyl-l-methionine hydroxide adenosyltransferase, N-terminal"/>
    <property type="match status" value="1"/>
</dbReference>
<dbReference type="SUPFAM" id="SSF101852">
    <property type="entry name" value="Bacterial fluorinating enzyme, C-terminal domain"/>
    <property type="match status" value="1"/>
</dbReference>
<feature type="domain" description="S-adenosyl-l-methionine hydroxide adenosyltransferase N-terminal" evidence="3">
    <location>
        <begin position="4"/>
        <end position="144"/>
    </location>
</feature>
<reference evidence="5 6" key="1">
    <citation type="submission" date="2021-05" db="EMBL/GenBank/DDBJ databases">
        <title>A Polyphasic approach of four new species of the genus Ohtaekwangia: Ohtaekwangia histidinii sp. nov., Ohtaekwangia cretensis sp. nov., Ohtaekwangia indiensis sp. nov., Ohtaekwangia reichenbachii sp. nov. from diverse environment.</title>
        <authorList>
            <person name="Octaviana S."/>
        </authorList>
    </citation>
    <scope>NUCLEOTIDE SEQUENCE [LARGE SCALE GENOMIC DNA]</scope>
    <source>
        <strain evidence="5 6">PWU20</strain>
    </source>
</reference>
<evidence type="ECO:0000256" key="2">
    <source>
        <dbReference type="ARBA" id="ARBA00024035"/>
    </source>
</evidence>
<evidence type="ECO:0000313" key="6">
    <source>
        <dbReference type="Proteomes" id="UP000772618"/>
    </source>
</evidence>
<dbReference type="SUPFAM" id="SSF102522">
    <property type="entry name" value="Bacterial fluorinating enzyme, N-terminal domain"/>
    <property type="match status" value="1"/>
</dbReference>
<gene>
    <name evidence="5" type="ORF">KK060_04510</name>
</gene>
<evidence type="ECO:0000259" key="3">
    <source>
        <dbReference type="Pfam" id="PF01887"/>
    </source>
</evidence>
<evidence type="ECO:0000259" key="4">
    <source>
        <dbReference type="Pfam" id="PF20257"/>
    </source>
</evidence>
<dbReference type="InterPro" id="IPR002747">
    <property type="entry name" value="SAM_OH_AdoTrfase"/>
</dbReference>